<dbReference type="EMBL" id="JAZDQJ010000077">
    <property type="protein sequence ID" value="MEE1937687.1"/>
    <property type="molecule type" value="Genomic_DNA"/>
</dbReference>
<protein>
    <submittedName>
        <fullName evidence="1">Uncharacterized protein</fullName>
    </submittedName>
</protein>
<sequence length="160" mass="17747">MIHTGNQVIKINETFSSIFQRTFGKPIDYEGRSVCQIYVKKIQLGVNKIKISRLNASLETEVGLRLKVVKGELEINGERSSDFVLWSDTCPEVVNVSVFAKKGCELRVWNVWRAGDVVQAWVGNSGIILSEEHDGVVLECSDGAGDIDFSSLIVKIFDIG</sequence>
<accession>A0ABU7I1J0</accession>
<dbReference type="RefSeq" id="WP_330078323.1">
    <property type="nucleotide sequence ID" value="NZ_JAZDQJ010000077.1"/>
</dbReference>
<dbReference type="Proteomes" id="UP001335100">
    <property type="component" value="Unassembled WGS sequence"/>
</dbReference>
<keyword evidence="2" id="KW-1185">Reference proteome</keyword>
<evidence type="ECO:0000313" key="1">
    <source>
        <dbReference type="EMBL" id="MEE1937687.1"/>
    </source>
</evidence>
<organism evidence="1 2">
    <name type="scientific">Pseudomonas ulcerans</name>
    <dbReference type="NCBI Taxonomy" id="3115852"/>
    <lineage>
        <taxon>Bacteria</taxon>
        <taxon>Pseudomonadati</taxon>
        <taxon>Pseudomonadota</taxon>
        <taxon>Gammaproteobacteria</taxon>
        <taxon>Pseudomonadales</taxon>
        <taxon>Pseudomonadaceae</taxon>
        <taxon>Pseudomonas</taxon>
    </lineage>
</organism>
<comment type="caution">
    <text evidence="1">The sequence shown here is derived from an EMBL/GenBank/DDBJ whole genome shotgun (WGS) entry which is preliminary data.</text>
</comment>
<reference evidence="1 2" key="1">
    <citation type="submission" date="2024-01" db="EMBL/GenBank/DDBJ databases">
        <title>Unpublished Manusciprt.</title>
        <authorList>
            <person name="Duman M."/>
            <person name="Valdes E.G."/>
            <person name="Ajmi N."/>
            <person name="Altun S."/>
            <person name="Saticioglu I.B."/>
        </authorList>
    </citation>
    <scope>NUCLEOTIDE SEQUENCE [LARGE SCALE GENOMIC DNA]</scope>
    <source>
        <strain evidence="1 2">148P</strain>
    </source>
</reference>
<evidence type="ECO:0000313" key="2">
    <source>
        <dbReference type="Proteomes" id="UP001335100"/>
    </source>
</evidence>
<gene>
    <name evidence="1" type="ORF">V0R50_31075</name>
</gene>
<name>A0ABU7I1J0_9PSED</name>
<proteinExistence type="predicted"/>